<dbReference type="AlphaFoldDB" id="S5ZXJ5"/>
<accession>S5ZXJ5</accession>
<evidence type="ECO:0000313" key="2">
    <source>
        <dbReference type="Proteomes" id="UP000015620"/>
    </source>
</evidence>
<keyword evidence="2" id="KW-1185">Reference proteome</keyword>
<dbReference type="Proteomes" id="UP000015620">
    <property type="component" value="Chromosome"/>
</dbReference>
<evidence type="ECO:0000313" key="1">
    <source>
        <dbReference type="EMBL" id="AGT42723.1"/>
    </source>
</evidence>
<dbReference type="HOGENOM" id="CLU_3223421_0_0_12"/>
<protein>
    <submittedName>
        <fullName evidence="1">Uncharacterized protein</fullName>
    </submittedName>
</protein>
<dbReference type="EMBL" id="CP004120">
    <property type="protein sequence ID" value="AGT42723.1"/>
    <property type="molecule type" value="Genomic_DNA"/>
</dbReference>
<proteinExistence type="predicted"/>
<reference evidence="1 2" key="1">
    <citation type="journal article" date="2013" name="PLoS ONE">
        <title>Genome-Wide Relatedness of Treponema pedis, from Gingiva and Necrotic Skin Lesions of Pigs, with the Human Oral Pathogen Treponema denticola.</title>
        <authorList>
            <person name="Svartstrom O."/>
            <person name="Mushtaq M."/>
            <person name="Pringle M."/>
            <person name="Segerman B."/>
        </authorList>
    </citation>
    <scope>NUCLEOTIDE SEQUENCE [LARGE SCALE GENOMIC DNA]</scope>
    <source>
        <strain evidence="1">T A4</strain>
    </source>
</reference>
<name>S5ZXJ5_9SPIR</name>
<sequence length="44" mass="5321">MYNIVNEERFGVFKDYLSLFYNNLCVKTLNIYKYPIRPFLIGNP</sequence>
<gene>
    <name evidence="1" type="ORF">TPE_0227</name>
</gene>
<organism evidence="1 2">
    <name type="scientific">Treponema pedis str. T A4</name>
    <dbReference type="NCBI Taxonomy" id="1291379"/>
    <lineage>
        <taxon>Bacteria</taxon>
        <taxon>Pseudomonadati</taxon>
        <taxon>Spirochaetota</taxon>
        <taxon>Spirochaetia</taxon>
        <taxon>Spirochaetales</taxon>
        <taxon>Treponemataceae</taxon>
        <taxon>Treponema</taxon>
    </lineage>
</organism>
<dbReference type="PATRIC" id="fig|1291379.3.peg.222"/>
<dbReference type="KEGG" id="tped:TPE_0227"/>
<dbReference type="STRING" id="1291379.TPE_0227"/>